<dbReference type="AlphaFoldDB" id="N1PW27"/>
<evidence type="ECO:0000256" key="3">
    <source>
        <dbReference type="ARBA" id="ARBA00022989"/>
    </source>
</evidence>
<sequence>MSAKYNSPSGPPLNYRTQSTSEVQRVQDQDENQQPQPQRVSWTEGGRTSRQSEIGSTNPLGDGTPVPVQRPASLDVQAGQTYQSPSGSHASSRTSPHQISPHEPPSDATSDVEMSDDEEFQPPPGPPPGRASKNPDLEYQPPPGPPPGHPLAPHGSEAPPEYDPWVGDDGGLRPPPTFSAVRPQDGRSPAANADYDDAARAHAWCRGNPLWNASEHDGSVIERIEAGDMRLTFPPNTMDITNYQPGVGRSYIRTTATIGDTILLSDIPAYASHRQHPLATGRSHTVYFELHVQSLGDRYNPSNTIESGIAIGFVAPPYPAWRLPGWHRGSLGVHSDDGRRYVDNSYGGKDFVAPFRKGDVVGIGMTFHPPRHGDRNNPCQVFFTRNGKHEGAWDLHEERDRDADAGDVVGLEGDHDLLAAVGVFGSVELEAVFHREDWLHKPQE</sequence>
<evidence type="ECO:0000256" key="2">
    <source>
        <dbReference type="ARBA" id="ARBA00022692"/>
    </source>
</evidence>
<dbReference type="Gene3D" id="2.60.120.920">
    <property type="match status" value="1"/>
</dbReference>
<evidence type="ECO:0000313" key="7">
    <source>
        <dbReference type="EMBL" id="EME46560.1"/>
    </source>
</evidence>
<feature type="region of interest" description="Disordered" evidence="5">
    <location>
        <begin position="1"/>
        <end position="193"/>
    </location>
</feature>
<dbReference type="SMART" id="SM00449">
    <property type="entry name" value="SPRY"/>
    <property type="match status" value="1"/>
</dbReference>
<proteinExistence type="predicted"/>
<dbReference type="CDD" id="cd12910">
    <property type="entry name" value="SPRY_SSH4_like"/>
    <property type="match status" value="1"/>
</dbReference>
<dbReference type="EMBL" id="KB446537">
    <property type="protein sequence ID" value="EME46560.1"/>
    <property type="molecule type" value="Genomic_DNA"/>
</dbReference>
<dbReference type="InterPro" id="IPR043136">
    <property type="entry name" value="B30.2/SPRY_sf"/>
</dbReference>
<accession>N1PW27</accession>
<dbReference type="InterPro" id="IPR035780">
    <property type="entry name" value="SPRY_Ssh4-like"/>
</dbReference>
<dbReference type="HOGENOM" id="CLU_026654_1_0_1"/>
<dbReference type="InterPro" id="IPR003877">
    <property type="entry name" value="SPRY_dom"/>
</dbReference>
<feature type="compositionally biased region" description="Pro residues" evidence="5">
    <location>
        <begin position="140"/>
        <end position="150"/>
    </location>
</feature>
<evidence type="ECO:0000259" key="6">
    <source>
        <dbReference type="SMART" id="SM00449"/>
    </source>
</evidence>
<reference evidence="8" key="1">
    <citation type="journal article" date="2012" name="PLoS Genet.">
        <title>The genomes of the fungal plant pathogens Cladosporium fulvum and Dothistroma septosporum reveal adaptation to different hosts and lifestyles but also signatures of common ancestry.</title>
        <authorList>
            <person name="de Wit P.J.G.M."/>
            <person name="van der Burgt A."/>
            <person name="Oekmen B."/>
            <person name="Stergiopoulos I."/>
            <person name="Abd-Elsalam K.A."/>
            <person name="Aerts A.L."/>
            <person name="Bahkali A.H."/>
            <person name="Beenen H.G."/>
            <person name="Chettri P."/>
            <person name="Cox M.P."/>
            <person name="Datema E."/>
            <person name="de Vries R.P."/>
            <person name="Dhillon B."/>
            <person name="Ganley A.R."/>
            <person name="Griffiths S.A."/>
            <person name="Guo Y."/>
            <person name="Hamelin R.C."/>
            <person name="Henrissat B."/>
            <person name="Kabir M.S."/>
            <person name="Jashni M.K."/>
            <person name="Kema G."/>
            <person name="Klaubauf S."/>
            <person name="Lapidus A."/>
            <person name="Levasseur A."/>
            <person name="Lindquist E."/>
            <person name="Mehrabi R."/>
            <person name="Ohm R.A."/>
            <person name="Owen T.J."/>
            <person name="Salamov A."/>
            <person name="Schwelm A."/>
            <person name="Schijlen E."/>
            <person name="Sun H."/>
            <person name="van den Burg H.A."/>
            <person name="van Ham R.C.H.J."/>
            <person name="Zhang S."/>
            <person name="Goodwin S.B."/>
            <person name="Grigoriev I.V."/>
            <person name="Collemare J."/>
            <person name="Bradshaw R.E."/>
        </authorList>
    </citation>
    <scope>NUCLEOTIDE SEQUENCE [LARGE SCALE GENOMIC DNA]</scope>
    <source>
        <strain evidence="8">NZE10 / CBS 128990</strain>
    </source>
</reference>
<evidence type="ECO:0000256" key="1">
    <source>
        <dbReference type="ARBA" id="ARBA00004370"/>
    </source>
</evidence>
<feature type="compositionally biased region" description="Polar residues" evidence="5">
    <location>
        <begin position="78"/>
        <end position="98"/>
    </location>
</feature>
<comment type="subcellular location">
    <subcellularLocation>
        <location evidence="1">Membrane</location>
    </subcellularLocation>
</comment>
<keyword evidence="2" id="KW-0812">Transmembrane</keyword>
<dbReference type="STRING" id="675120.N1PW27"/>
<evidence type="ECO:0000256" key="4">
    <source>
        <dbReference type="ARBA" id="ARBA00023136"/>
    </source>
</evidence>
<dbReference type="Pfam" id="PF00622">
    <property type="entry name" value="SPRY"/>
    <property type="match status" value="1"/>
</dbReference>
<protein>
    <recommendedName>
        <fullName evidence="6">SPRY domain-containing protein</fullName>
    </recommendedName>
</protein>
<dbReference type="Proteomes" id="UP000016933">
    <property type="component" value="Unassembled WGS sequence"/>
</dbReference>
<keyword evidence="4" id="KW-0472">Membrane</keyword>
<evidence type="ECO:0000313" key="8">
    <source>
        <dbReference type="Proteomes" id="UP000016933"/>
    </source>
</evidence>
<keyword evidence="3" id="KW-1133">Transmembrane helix</keyword>
<dbReference type="GO" id="GO:0016020">
    <property type="term" value="C:membrane"/>
    <property type="evidence" value="ECO:0007669"/>
    <property type="project" value="UniProtKB-SubCell"/>
</dbReference>
<dbReference type="PANTHER" id="PTHR12864">
    <property type="entry name" value="RAN BINDING PROTEIN 9-RELATED"/>
    <property type="match status" value="1"/>
</dbReference>
<dbReference type="OMA" id="PPPYHDW"/>
<dbReference type="InterPro" id="IPR050618">
    <property type="entry name" value="Ubq-SigPath_Reg"/>
</dbReference>
<evidence type="ECO:0000256" key="5">
    <source>
        <dbReference type="SAM" id="MobiDB-lite"/>
    </source>
</evidence>
<feature type="compositionally biased region" description="Polar residues" evidence="5">
    <location>
        <begin position="46"/>
        <end position="59"/>
    </location>
</feature>
<dbReference type="OrthoDB" id="25503at2759"/>
<feature type="compositionally biased region" description="Low complexity" evidence="5">
    <location>
        <begin position="22"/>
        <end position="39"/>
    </location>
</feature>
<reference evidence="7 8" key="2">
    <citation type="journal article" date="2012" name="PLoS Pathog.">
        <title>Diverse lifestyles and strategies of plant pathogenesis encoded in the genomes of eighteen Dothideomycetes fungi.</title>
        <authorList>
            <person name="Ohm R.A."/>
            <person name="Feau N."/>
            <person name="Henrissat B."/>
            <person name="Schoch C.L."/>
            <person name="Horwitz B.A."/>
            <person name="Barry K.W."/>
            <person name="Condon B.J."/>
            <person name="Copeland A.C."/>
            <person name="Dhillon B."/>
            <person name="Glaser F."/>
            <person name="Hesse C.N."/>
            <person name="Kosti I."/>
            <person name="LaButti K."/>
            <person name="Lindquist E.A."/>
            <person name="Lucas S."/>
            <person name="Salamov A.A."/>
            <person name="Bradshaw R.E."/>
            <person name="Ciuffetti L."/>
            <person name="Hamelin R.C."/>
            <person name="Kema G.H.J."/>
            <person name="Lawrence C."/>
            <person name="Scott J.A."/>
            <person name="Spatafora J.W."/>
            <person name="Turgeon B.G."/>
            <person name="de Wit P.J.G.M."/>
            <person name="Zhong S."/>
            <person name="Goodwin S.B."/>
            <person name="Grigoriev I.V."/>
        </authorList>
    </citation>
    <scope>NUCLEOTIDE SEQUENCE [LARGE SCALE GENOMIC DNA]</scope>
    <source>
        <strain evidence="8">NZE10 / CBS 128990</strain>
    </source>
</reference>
<keyword evidence="8" id="KW-1185">Reference proteome</keyword>
<gene>
    <name evidence="7" type="ORF">DOTSEDRAFT_70540</name>
</gene>
<feature type="domain" description="SPRY" evidence="6">
    <location>
        <begin position="283"/>
        <end position="437"/>
    </location>
</feature>
<organism evidence="7 8">
    <name type="scientific">Dothistroma septosporum (strain NZE10 / CBS 128990)</name>
    <name type="common">Red band needle blight fungus</name>
    <name type="synonym">Mycosphaerella pini</name>
    <dbReference type="NCBI Taxonomy" id="675120"/>
    <lineage>
        <taxon>Eukaryota</taxon>
        <taxon>Fungi</taxon>
        <taxon>Dikarya</taxon>
        <taxon>Ascomycota</taxon>
        <taxon>Pezizomycotina</taxon>
        <taxon>Dothideomycetes</taxon>
        <taxon>Dothideomycetidae</taxon>
        <taxon>Mycosphaerellales</taxon>
        <taxon>Mycosphaerellaceae</taxon>
        <taxon>Dothistroma</taxon>
    </lineage>
</organism>
<dbReference type="eggNOG" id="KOG1477">
    <property type="taxonomic scope" value="Eukaryota"/>
</dbReference>
<name>N1PW27_DOTSN</name>